<evidence type="ECO:0000256" key="13">
    <source>
        <dbReference type="ARBA" id="ARBA00022842"/>
    </source>
</evidence>
<dbReference type="GO" id="GO:0004521">
    <property type="term" value="F:RNA endonuclease activity"/>
    <property type="evidence" value="ECO:0007669"/>
    <property type="project" value="InterPro"/>
</dbReference>
<keyword evidence="16" id="KW-0325">Glycoprotein</keyword>
<keyword evidence="9" id="KW-0547">Nucleotide-binding</keyword>
<evidence type="ECO:0000256" key="11">
    <source>
        <dbReference type="ARBA" id="ARBA00022801"/>
    </source>
</evidence>
<keyword evidence="18" id="KW-0511">Multifunctional enzyme</keyword>
<evidence type="ECO:0000256" key="18">
    <source>
        <dbReference type="ARBA" id="ARBA00023268"/>
    </source>
</evidence>
<dbReference type="CDD" id="cd09769">
    <property type="entry name" value="Luminal_IRE1"/>
    <property type="match status" value="1"/>
</dbReference>
<dbReference type="InterPro" id="IPR011047">
    <property type="entry name" value="Quinoprotein_ADH-like_sf"/>
</dbReference>
<evidence type="ECO:0000256" key="20">
    <source>
        <dbReference type="ARBA" id="ARBA00048977"/>
    </source>
</evidence>
<feature type="compositionally biased region" description="Polar residues" evidence="21">
    <location>
        <begin position="582"/>
        <end position="591"/>
    </location>
</feature>
<dbReference type="PROSITE" id="PS50011">
    <property type="entry name" value="PROTEIN_KINASE_DOM"/>
    <property type="match status" value="1"/>
</dbReference>
<dbReference type="EMBL" id="BRPE01000012">
    <property type="protein sequence ID" value="GLA88148.1"/>
    <property type="molecule type" value="Genomic_DNA"/>
</dbReference>
<evidence type="ECO:0000256" key="4">
    <source>
        <dbReference type="ARBA" id="ARBA00022527"/>
    </source>
</evidence>
<dbReference type="EC" id="2.7.11.1" evidence="3"/>
<proteinExistence type="predicted"/>
<keyword evidence="17" id="KW-0834">Unfolded protein response</keyword>
<dbReference type="Pfam" id="PF00069">
    <property type="entry name" value="Pkinase"/>
    <property type="match status" value="1"/>
</dbReference>
<keyword evidence="15" id="KW-0472">Membrane</keyword>
<evidence type="ECO:0000256" key="7">
    <source>
        <dbReference type="ARBA" id="ARBA00022723"/>
    </source>
</evidence>
<dbReference type="InterPro" id="IPR018391">
    <property type="entry name" value="PQQ_b-propeller_rpt"/>
</dbReference>
<dbReference type="Gene3D" id="2.130.10.10">
    <property type="entry name" value="YVTN repeat-like/Quinoprotein amine dehydrogenase"/>
    <property type="match status" value="1"/>
</dbReference>
<dbReference type="GO" id="GO:1990604">
    <property type="term" value="C:IRE1-TRAF2-ASK1 complex"/>
    <property type="evidence" value="ECO:0007669"/>
    <property type="project" value="TreeGrafter"/>
</dbReference>
<dbReference type="PANTHER" id="PTHR13954">
    <property type="entry name" value="IRE1-RELATED"/>
    <property type="match status" value="1"/>
</dbReference>
<dbReference type="PANTHER" id="PTHR13954:SF6">
    <property type="entry name" value="NON-SPECIFIC SERINE_THREONINE PROTEIN KINASE"/>
    <property type="match status" value="1"/>
</dbReference>
<dbReference type="CDD" id="cd10422">
    <property type="entry name" value="RNase_Ire1"/>
    <property type="match status" value="1"/>
</dbReference>
<keyword evidence="5" id="KW-0808">Transferase</keyword>
<dbReference type="SMART" id="SM00580">
    <property type="entry name" value="PUG"/>
    <property type="match status" value="1"/>
</dbReference>
<dbReference type="FunFam" id="1.10.510.10:FF:000572">
    <property type="entry name" value="Serine/threonine-protein kinase/endoribonuclease IRE1"/>
    <property type="match status" value="1"/>
</dbReference>
<evidence type="ECO:0000256" key="16">
    <source>
        <dbReference type="ARBA" id="ARBA00023180"/>
    </source>
</evidence>
<comment type="catalytic activity">
    <reaction evidence="20">
        <text>L-seryl-[protein] + ATP = O-phospho-L-seryl-[protein] + ADP + H(+)</text>
        <dbReference type="Rhea" id="RHEA:17989"/>
        <dbReference type="Rhea" id="RHEA-COMP:9863"/>
        <dbReference type="Rhea" id="RHEA-COMP:11604"/>
        <dbReference type="ChEBI" id="CHEBI:15378"/>
        <dbReference type="ChEBI" id="CHEBI:29999"/>
        <dbReference type="ChEBI" id="CHEBI:30616"/>
        <dbReference type="ChEBI" id="CHEBI:83421"/>
        <dbReference type="ChEBI" id="CHEBI:456216"/>
        <dbReference type="EC" id="2.7.11.1"/>
    </reaction>
    <physiologicalReaction direction="left-to-right" evidence="20">
        <dbReference type="Rhea" id="RHEA:17990"/>
    </physiologicalReaction>
</comment>
<organism evidence="25 26">
    <name type="scientific">Aspergillus tubingensis</name>
    <dbReference type="NCBI Taxonomy" id="5068"/>
    <lineage>
        <taxon>Eukaryota</taxon>
        <taxon>Fungi</taxon>
        <taxon>Dikarya</taxon>
        <taxon>Ascomycota</taxon>
        <taxon>Pezizomycotina</taxon>
        <taxon>Eurotiomycetes</taxon>
        <taxon>Eurotiomycetidae</taxon>
        <taxon>Eurotiales</taxon>
        <taxon>Aspergillaceae</taxon>
        <taxon>Aspergillus</taxon>
        <taxon>Aspergillus subgen. Circumdati</taxon>
    </lineage>
</organism>
<evidence type="ECO:0000256" key="8">
    <source>
        <dbReference type="ARBA" id="ARBA00022729"/>
    </source>
</evidence>
<evidence type="ECO:0000313" key="26">
    <source>
        <dbReference type="Proteomes" id="UP001144157"/>
    </source>
</evidence>
<keyword evidence="6" id="KW-0812">Transmembrane</keyword>
<dbReference type="GO" id="GO:0016787">
    <property type="term" value="F:hydrolase activity"/>
    <property type="evidence" value="ECO:0007669"/>
    <property type="project" value="UniProtKB-KW"/>
</dbReference>
<dbReference type="InterPro" id="IPR010513">
    <property type="entry name" value="KEN_dom"/>
</dbReference>
<dbReference type="GO" id="GO:0051082">
    <property type="term" value="F:unfolded protein binding"/>
    <property type="evidence" value="ECO:0007669"/>
    <property type="project" value="TreeGrafter"/>
</dbReference>
<dbReference type="SMART" id="SM00564">
    <property type="entry name" value="PQQ"/>
    <property type="match status" value="2"/>
</dbReference>
<dbReference type="GO" id="GO:0070059">
    <property type="term" value="P:intrinsic apoptotic signaling pathway in response to endoplasmic reticulum stress"/>
    <property type="evidence" value="ECO:0007669"/>
    <property type="project" value="TreeGrafter"/>
</dbReference>
<evidence type="ECO:0000256" key="15">
    <source>
        <dbReference type="ARBA" id="ARBA00023136"/>
    </source>
</evidence>
<evidence type="ECO:0000256" key="10">
    <source>
        <dbReference type="ARBA" id="ARBA00022777"/>
    </source>
</evidence>
<dbReference type="InterPro" id="IPR038357">
    <property type="entry name" value="KEN_sf"/>
</dbReference>
<evidence type="ECO:0000256" key="2">
    <source>
        <dbReference type="ARBA" id="ARBA00004479"/>
    </source>
</evidence>
<feature type="region of interest" description="Disordered" evidence="21">
    <location>
        <begin position="582"/>
        <end position="688"/>
    </location>
</feature>
<evidence type="ECO:0000256" key="5">
    <source>
        <dbReference type="ARBA" id="ARBA00022679"/>
    </source>
</evidence>
<accession>A0A9W6AU16</accession>
<keyword evidence="13" id="KW-0460">Magnesium</keyword>
<feature type="compositionally biased region" description="Low complexity" evidence="21">
    <location>
        <begin position="365"/>
        <end position="374"/>
    </location>
</feature>
<feature type="chain" id="PRO_5040861342" description="non-specific serine/threonine protein kinase" evidence="22">
    <location>
        <begin position="28"/>
        <end position="1146"/>
    </location>
</feature>
<dbReference type="InterPro" id="IPR011009">
    <property type="entry name" value="Kinase-like_dom_sf"/>
</dbReference>
<keyword evidence="8 22" id="KW-0732">Signal</keyword>
<evidence type="ECO:0000313" key="25">
    <source>
        <dbReference type="EMBL" id="GLA88148.1"/>
    </source>
</evidence>
<evidence type="ECO:0000259" key="23">
    <source>
        <dbReference type="PROSITE" id="PS50011"/>
    </source>
</evidence>
<dbReference type="Pfam" id="PF06479">
    <property type="entry name" value="Ribonuc_2-5A"/>
    <property type="match status" value="1"/>
</dbReference>
<dbReference type="InterPro" id="IPR045133">
    <property type="entry name" value="IRE1/2-like"/>
</dbReference>
<dbReference type="SUPFAM" id="SSF50998">
    <property type="entry name" value="Quinoprotein alcohol dehydrogenase-like"/>
    <property type="match status" value="1"/>
</dbReference>
<feature type="compositionally biased region" description="Basic and acidic residues" evidence="21">
    <location>
        <begin position="657"/>
        <end position="675"/>
    </location>
</feature>
<evidence type="ECO:0000256" key="22">
    <source>
        <dbReference type="SAM" id="SignalP"/>
    </source>
</evidence>
<dbReference type="Gene3D" id="1.10.510.10">
    <property type="entry name" value="Transferase(Phosphotransferase) domain 1"/>
    <property type="match status" value="1"/>
</dbReference>
<name>A0A9W6AU16_ASPTU</name>
<evidence type="ECO:0000259" key="24">
    <source>
        <dbReference type="PROSITE" id="PS51392"/>
    </source>
</evidence>
<dbReference type="FunFam" id="1.20.1440.180:FF:000002">
    <property type="entry name" value="Serine/threonine-protein kinase/endoribonuclease IRE1"/>
    <property type="match status" value="1"/>
</dbReference>
<evidence type="ECO:0000256" key="9">
    <source>
        <dbReference type="ARBA" id="ARBA00022741"/>
    </source>
</evidence>
<keyword evidence="10 25" id="KW-0418">Kinase</keyword>
<feature type="domain" description="Protein kinase" evidence="23">
    <location>
        <begin position="711"/>
        <end position="1007"/>
    </location>
</feature>
<comment type="cofactor">
    <cofactor evidence="1">
        <name>Mg(2+)</name>
        <dbReference type="ChEBI" id="CHEBI:18420"/>
    </cofactor>
</comment>
<feature type="compositionally biased region" description="Acidic residues" evidence="21">
    <location>
        <begin position="621"/>
        <end position="630"/>
    </location>
</feature>
<keyword evidence="14" id="KW-1133">Transmembrane helix</keyword>
<evidence type="ECO:0000256" key="21">
    <source>
        <dbReference type="SAM" id="MobiDB-lite"/>
    </source>
</evidence>
<protein>
    <recommendedName>
        <fullName evidence="3">non-specific serine/threonine protein kinase</fullName>
        <ecNumber evidence="3">2.7.11.1</ecNumber>
    </recommendedName>
</protein>
<dbReference type="Gene3D" id="3.30.200.20">
    <property type="entry name" value="Phosphorylase Kinase, domain 1"/>
    <property type="match status" value="1"/>
</dbReference>
<keyword evidence="12" id="KW-0067">ATP-binding</keyword>
<evidence type="ECO:0000256" key="19">
    <source>
        <dbReference type="ARBA" id="ARBA00048659"/>
    </source>
</evidence>
<evidence type="ECO:0000256" key="6">
    <source>
        <dbReference type="ARBA" id="ARBA00022692"/>
    </source>
</evidence>
<dbReference type="Gene3D" id="1.20.1440.180">
    <property type="entry name" value="KEN domain"/>
    <property type="match status" value="1"/>
</dbReference>
<comment type="caution">
    <text evidence="25">The sequence shown here is derived from an EMBL/GenBank/DDBJ whole genome shotgun (WGS) entry which is preliminary data.</text>
</comment>
<feature type="region of interest" description="Disordered" evidence="21">
    <location>
        <begin position="360"/>
        <end position="386"/>
    </location>
</feature>
<dbReference type="InterPro" id="IPR008271">
    <property type="entry name" value="Ser/Thr_kinase_AS"/>
</dbReference>
<dbReference type="GO" id="GO:0006397">
    <property type="term" value="P:mRNA processing"/>
    <property type="evidence" value="ECO:0007669"/>
    <property type="project" value="InterPro"/>
</dbReference>
<keyword evidence="4" id="KW-0723">Serine/threonine-protein kinase</keyword>
<dbReference type="SUPFAM" id="SSF56112">
    <property type="entry name" value="Protein kinase-like (PK-like)"/>
    <property type="match status" value="1"/>
</dbReference>
<evidence type="ECO:0000256" key="1">
    <source>
        <dbReference type="ARBA" id="ARBA00001946"/>
    </source>
</evidence>
<reference evidence="25" key="1">
    <citation type="submission" date="2022-07" db="EMBL/GenBank/DDBJ databases">
        <title>Taxonomy of Aspergillus series Nigri: significant species reduction supported by multi-species coalescent approaches.</title>
        <authorList>
            <person name="Bian C."/>
            <person name="Kusuya Y."/>
            <person name="Sklenar F."/>
            <person name="D'hooge E."/>
            <person name="Yaguchi T."/>
            <person name="Takahashi H."/>
            <person name="Hubka V."/>
        </authorList>
    </citation>
    <scope>NUCLEOTIDE SEQUENCE</scope>
    <source>
        <strain evidence="25">IFM 56815</strain>
    </source>
</reference>
<feature type="compositionally biased region" description="Basic residues" evidence="21">
    <location>
        <begin position="637"/>
        <end position="656"/>
    </location>
</feature>
<dbReference type="PROSITE" id="PS00108">
    <property type="entry name" value="PROTEIN_KINASE_ST"/>
    <property type="match status" value="1"/>
</dbReference>
<dbReference type="GO" id="GO:0004674">
    <property type="term" value="F:protein serine/threonine kinase activity"/>
    <property type="evidence" value="ECO:0007669"/>
    <property type="project" value="UniProtKB-KW"/>
</dbReference>
<evidence type="ECO:0000256" key="12">
    <source>
        <dbReference type="ARBA" id="ARBA00022840"/>
    </source>
</evidence>
<sequence>MRWRLPGARSTLPASVALLLLPVLVAPQQWHEPHHELSSTVSVPLRPTGFTSGVDAPPSFDVKSNDASALATLALAGSGRAVRAPPAQASSSSAGLAPQLHARSLQDWEVEDFVLLATVDGSIHARDRKTGAARWALEVPSSPMVESLYHRANRSSFDRAQPEDDFIWIVEPSQGGSLYIYSSGPEAGLQKLGLTVKELVDETPYSGTDPAVTYTARKETTLYTIDARTGNIIRVFSSRGPISSGQECRKVDGLDVDMEECESPSGTLVLGRVEYTVAIQNTETGDPICTLKYSEWTANNRDMDLQSQYLRTMDQSHIYSMHDGVVLGFDHSRMDRPRYTQRFSSPVVRVFDVARPVSADSSNDPTPLILLSQPLQPPDPDYGTLDDRDERVFIDYTEGGGWYAMSEATYPLVTGRAKMAQCYEKDYLRHGQPLTSLTPRQQQDALAGVHSLNGPRVVRRHIPSISGPSSADMSNDTPRELIYSSSDLALPPALRHSTIIRKGWDNAIDIFVTLLLLFFGTFIWFNSHHIQELAKQKLDLKNIMASYGQPMSTPPTPIVEGPHLKREASPNRMANLTVDMNVTDEQPQGGDSTPRPKKSQNSLAPDTTPRVRIREPSQGPDGDDDVDELNLQDGEKPKKKARRGRRGGKNHRRGKKPNSDSESRDPADRDVEEVNKLQPQSRLEPDVQLTRTVSHEIMEMDGVLQIGRLRVYTDVVLGHGSHGTVVYRGSFDGRDVAVKRMLVEFYDIASHEVGLLQESDDHGNVIRYYCREQAAGFLYIALELCPASLQDVVERPSDFPQLVQGGLDLPDVLRQIVAGVRYLHSLKIVHRDLKPQNILVAMPRGRTGSRSLRLLISDFGLCKKLEDNQSSFRATTAHAAGTSGWRAPELLVDDDMSPAMQGSESQHTESSEPAVVDPQTNRRATRAIDIFSLGCVFYYVLTRGCHPFDKNGKFMREANIVKGNYNLDELQRLGDYAYEAEDLIQSMLSLDPRRRPDASAVLTHPFFWPPSDRLSFLCDVSDHFEFEPRDPPSDALLCLESVAPRVMGPDMDFLRLLPRDFKDNLGKQRKYTGSKMLDLLRALRNKRNHYNDMPEHLKAHIGGLPEGYLNFWTVRFPSLLMSCHWVIVELRLTRSDRFKRYFTAID</sequence>
<keyword evidence="11" id="KW-0378">Hydrolase</keyword>
<dbReference type="CDD" id="cd13982">
    <property type="entry name" value="STKc_IRE1"/>
    <property type="match status" value="1"/>
</dbReference>
<dbReference type="InterPro" id="IPR015943">
    <property type="entry name" value="WD40/YVTN_repeat-like_dom_sf"/>
</dbReference>
<keyword evidence="7" id="KW-0479">Metal-binding</keyword>
<comment type="catalytic activity">
    <reaction evidence="19">
        <text>L-threonyl-[protein] + ATP = O-phospho-L-threonyl-[protein] + ADP + H(+)</text>
        <dbReference type="Rhea" id="RHEA:46608"/>
        <dbReference type="Rhea" id="RHEA-COMP:11060"/>
        <dbReference type="Rhea" id="RHEA-COMP:11605"/>
        <dbReference type="ChEBI" id="CHEBI:15378"/>
        <dbReference type="ChEBI" id="CHEBI:30013"/>
        <dbReference type="ChEBI" id="CHEBI:30616"/>
        <dbReference type="ChEBI" id="CHEBI:61977"/>
        <dbReference type="ChEBI" id="CHEBI:456216"/>
        <dbReference type="EC" id="2.7.11.1"/>
    </reaction>
    <physiologicalReaction direction="left-to-right" evidence="19">
        <dbReference type="Rhea" id="RHEA:46609"/>
    </physiologicalReaction>
</comment>
<dbReference type="GO" id="GO:0031505">
    <property type="term" value="P:fungal-type cell wall organization"/>
    <property type="evidence" value="ECO:0007669"/>
    <property type="project" value="UniProtKB-ARBA"/>
</dbReference>
<dbReference type="AlphaFoldDB" id="A0A9W6AU16"/>
<feature type="region of interest" description="Disordered" evidence="21">
    <location>
        <begin position="896"/>
        <end position="919"/>
    </location>
</feature>
<dbReference type="PROSITE" id="PS51392">
    <property type="entry name" value="KEN"/>
    <property type="match status" value="1"/>
</dbReference>
<evidence type="ECO:0000256" key="17">
    <source>
        <dbReference type="ARBA" id="ARBA00023230"/>
    </source>
</evidence>
<dbReference type="GO" id="GO:0046872">
    <property type="term" value="F:metal ion binding"/>
    <property type="evidence" value="ECO:0007669"/>
    <property type="project" value="UniProtKB-KW"/>
</dbReference>
<dbReference type="SMART" id="SM00220">
    <property type="entry name" value="S_TKc"/>
    <property type="match status" value="1"/>
</dbReference>
<dbReference type="InterPro" id="IPR000719">
    <property type="entry name" value="Prot_kinase_dom"/>
</dbReference>
<feature type="signal peptide" evidence="22">
    <location>
        <begin position="1"/>
        <end position="27"/>
    </location>
</feature>
<gene>
    <name evidence="25" type="ORF">AtubIFM56815_002588</name>
</gene>
<comment type="subcellular location">
    <subcellularLocation>
        <location evidence="2">Membrane</location>
        <topology evidence="2">Single-pass type I membrane protein</topology>
    </subcellularLocation>
</comment>
<dbReference type="FunFam" id="3.30.200.20:FF:000443">
    <property type="entry name" value="Serine/threonine-protein kinase/endoribonuclease IRE1"/>
    <property type="match status" value="1"/>
</dbReference>
<dbReference type="GO" id="GO:0005524">
    <property type="term" value="F:ATP binding"/>
    <property type="evidence" value="ECO:0007669"/>
    <property type="project" value="UniProtKB-KW"/>
</dbReference>
<evidence type="ECO:0000256" key="14">
    <source>
        <dbReference type="ARBA" id="ARBA00022989"/>
    </source>
</evidence>
<dbReference type="Proteomes" id="UP001144157">
    <property type="component" value="Unassembled WGS sequence"/>
</dbReference>
<evidence type="ECO:0000256" key="3">
    <source>
        <dbReference type="ARBA" id="ARBA00012513"/>
    </source>
</evidence>
<feature type="domain" description="KEN" evidence="24">
    <location>
        <begin position="1010"/>
        <end position="1144"/>
    </location>
</feature>
<dbReference type="GO" id="GO:0036498">
    <property type="term" value="P:IRE1-mediated unfolded protein response"/>
    <property type="evidence" value="ECO:0007669"/>
    <property type="project" value="TreeGrafter"/>
</dbReference>